<evidence type="ECO:0000313" key="9">
    <source>
        <dbReference type="EMBL" id="SCU89397.1"/>
    </source>
</evidence>
<reference evidence="10" key="1">
    <citation type="submission" date="2016-03" db="EMBL/GenBank/DDBJ databases">
        <authorList>
            <person name="Devillers Hugo."/>
        </authorList>
    </citation>
    <scope>NUCLEOTIDE SEQUENCE [LARGE SCALE GENOMIC DNA]</scope>
</reference>
<feature type="region of interest" description="Disordered" evidence="7">
    <location>
        <begin position="775"/>
        <end position="795"/>
    </location>
</feature>
<gene>
    <name evidence="9" type="ORF">LANO_0D04742G</name>
</gene>
<evidence type="ECO:0000259" key="8">
    <source>
        <dbReference type="PROSITE" id="PS50048"/>
    </source>
</evidence>
<dbReference type="OrthoDB" id="5426978at2759"/>
<dbReference type="PANTHER" id="PTHR31668">
    <property type="entry name" value="GLUCOSE TRANSPORT TRANSCRIPTION REGULATOR RGT1-RELATED-RELATED"/>
    <property type="match status" value="1"/>
</dbReference>
<dbReference type="EMBL" id="LT598448">
    <property type="protein sequence ID" value="SCU89397.1"/>
    <property type="molecule type" value="Genomic_DNA"/>
</dbReference>
<evidence type="ECO:0000256" key="2">
    <source>
        <dbReference type="ARBA" id="ARBA00022833"/>
    </source>
</evidence>
<dbReference type="Gene3D" id="4.10.240.10">
    <property type="entry name" value="Zn(2)-C6 fungal-type DNA-binding domain"/>
    <property type="match status" value="1"/>
</dbReference>
<feature type="compositionally biased region" description="Polar residues" evidence="7">
    <location>
        <begin position="371"/>
        <end position="384"/>
    </location>
</feature>
<dbReference type="CDD" id="cd00067">
    <property type="entry name" value="GAL4"/>
    <property type="match status" value="1"/>
</dbReference>
<feature type="compositionally biased region" description="Polar residues" evidence="7">
    <location>
        <begin position="81"/>
        <end position="91"/>
    </location>
</feature>
<dbReference type="SMART" id="SM00066">
    <property type="entry name" value="GAL4"/>
    <property type="match status" value="1"/>
</dbReference>
<accession>A0A1G4JGD0</accession>
<feature type="region of interest" description="Disordered" evidence="7">
    <location>
        <begin position="232"/>
        <end position="291"/>
    </location>
</feature>
<feature type="region of interest" description="Disordered" evidence="7">
    <location>
        <begin position="856"/>
        <end position="877"/>
    </location>
</feature>
<keyword evidence="1" id="KW-0479">Metal-binding</keyword>
<dbReference type="InterPro" id="IPR036864">
    <property type="entry name" value="Zn2-C6_fun-type_DNA-bd_sf"/>
</dbReference>
<keyword evidence="2" id="KW-0862">Zinc</keyword>
<evidence type="ECO:0000256" key="3">
    <source>
        <dbReference type="ARBA" id="ARBA00023015"/>
    </source>
</evidence>
<evidence type="ECO:0000256" key="4">
    <source>
        <dbReference type="ARBA" id="ARBA00023125"/>
    </source>
</evidence>
<keyword evidence="4" id="KW-0238">DNA-binding</keyword>
<protein>
    <submittedName>
        <fullName evidence="9">LANO_0D04742g1_1</fullName>
    </submittedName>
</protein>
<dbReference type="PROSITE" id="PS00463">
    <property type="entry name" value="ZN2_CY6_FUNGAL_1"/>
    <property type="match status" value="1"/>
</dbReference>
<feature type="compositionally biased region" description="Polar residues" evidence="7">
    <location>
        <begin position="258"/>
        <end position="291"/>
    </location>
</feature>
<feature type="domain" description="Zn(2)-C6 fungal-type" evidence="8">
    <location>
        <begin position="65"/>
        <end position="99"/>
    </location>
</feature>
<dbReference type="GO" id="GO:0000981">
    <property type="term" value="F:DNA-binding transcription factor activity, RNA polymerase II-specific"/>
    <property type="evidence" value="ECO:0007669"/>
    <property type="project" value="InterPro"/>
</dbReference>
<sequence>MPETTVTDQPLPGEIEGTQAVDEQSQIGGDKPPHPEFDKAVNDKDTSQEAPNLGQERRRSKTSRACDQCREKKTKCDFGEDNNNQSCSTCQKLGKSCTFARVPMKRGPIKGYTRQNEGPEPYESGRRGSRKRSSSESFQDDSNKNKNDLVSLPPLNQYLPSSGTQARVHPLVAPGSQPQQQFWKVPYHEYQYQRRDSVNSLTSNSSHRRGSDQFTYAASNASSASPFYPLTQPPFNSQMQHTPMFESESPHDPRVSPNLPTLQRAPSNSGNPSQYPYSQFSISTQQPSQQSYFTVQHHLQQQPLSNGQHFKEFDRGFHSRKNSDVSVALSPSSSIQIPPPQAATIHSIERELPPQTNSFQIDARVEDTTKNQEPSTRPHGSSVSGHKKSTKRSNSTTKRSASHSSGESQISSCHPIVTYGKIPDNQLIDIYFEFIHPSFPVIPINKQTLTDELLMINTQPVSHIHELNCYILHWFRNSLELLVRVALKKPSGSAYDYSDGVVDVFDSQTTFIAALNESFQRVVDIHPRLRENEEILSLKIKFIYLSTFTILNYVLAFVGYDNSFVLGMSVTIYNELKMYRYLMEDEKENEATLSNDEGFHLLFKRLYMILAIFDSLQSCAFGVPKLMSVPLADILPETFSYSVDKWSVELDKSKFESIRQSLMLGDILSRLSMGRKSMSAKISKPGLKIKVEDQPEHGAASLFAQLLLEKHELTESHITLQELKVERISQLCYGICKLVTSMQRLLTAIMRTNPTNSIDPKNRPPLLATDYMTERKPSAPTASATTTATAETDATTTDSDMYKKLLGLNGGAEIELAQGTVSPFIVSMVADVSNTLELVKNVPTVLIGLVVHRLPQTPREESSKESNTRTSEGHSDSQHLVLALSNAMGELVQITSLLALLKPYKMFEHTPRAQRATSKTLSTRLRHKYASVRQQVDGPLAKDSFAPLSDAMWGLLSIQEFGWL</sequence>
<dbReference type="PANTHER" id="PTHR31668:SF26">
    <property type="entry name" value="GLUCOSE TRANSPORT TRANSCRIPTION REGULATOR RGT1-RELATED"/>
    <property type="match status" value="1"/>
</dbReference>
<dbReference type="PROSITE" id="PS50048">
    <property type="entry name" value="ZN2_CY6_FUNGAL_2"/>
    <property type="match status" value="1"/>
</dbReference>
<dbReference type="GO" id="GO:0008270">
    <property type="term" value="F:zinc ion binding"/>
    <property type="evidence" value="ECO:0007669"/>
    <property type="project" value="InterPro"/>
</dbReference>
<feature type="compositionally biased region" description="Basic and acidic residues" evidence="7">
    <location>
        <begin position="67"/>
        <end position="78"/>
    </location>
</feature>
<keyword evidence="10" id="KW-1185">Reference proteome</keyword>
<name>A0A1G4JGD0_9SACH</name>
<keyword evidence="5" id="KW-0804">Transcription</keyword>
<feature type="region of interest" description="Disordered" evidence="7">
    <location>
        <begin position="1"/>
        <end position="180"/>
    </location>
</feature>
<proteinExistence type="predicted"/>
<organism evidence="9 10">
    <name type="scientific">Lachancea nothofagi CBS 11611</name>
    <dbReference type="NCBI Taxonomy" id="1266666"/>
    <lineage>
        <taxon>Eukaryota</taxon>
        <taxon>Fungi</taxon>
        <taxon>Dikarya</taxon>
        <taxon>Ascomycota</taxon>
        <taxon>Saccharomycotina</taxon>
        <taxon>Saccharomycetes</taxon>
        <taxon>Saccharomycetales</taxon>
        <taxon>Saccharomycetaceae</taxon>
        <taxon>Lachancea</taxon>
    </lineage>
</organism>
<feature type="compositionally biased region" description="Low complexity" evidence="7">
    <location>
        <begin position="778"/>
        <end position="795"/>
    </location>
</feature>
<evidence type="ECO:0000313" key="10">
    <source>
        <dbReference type="Proteomes" id="UP000189911"/>
    </source>
</evidence>
<dbReference type="InterPro" id="IPR050797">
    <property type="entry name" value="Carb_Metab_Trans_Reg"/>
</dbReference>
<dbReference type="GO" id="GO:0003677">
    <property type="term" value="F:DNA binding"/>
    <property type="evidence" value="ECO:0007669"/>
    <property type="project" value="UniProtKB-KW"/>
</dbReference>
<dbReference type="InterPro" id="IPR001138">
    <property type="entry name" value="Zn2Cys6_DnaBD"/>
</dbReference>
<feature type="compositionally biased region" description="Basic and acidic residues" evidence="7">
    <location>
        <begin position="858"/>
        <end position="877"/>
    </location>
</feature>
<feature type="region of interest" description="Disordered" evidence="7">
    <location>
        <begin position="367"/>
        <end position="410"/>
    </location>
</feature>
<keyword evidence="3" id="KW-0805">Transcription regulation</keyword>
<dbReference type="Pfam" id="PF00172">
    <property type="entry name" value="Zn_clus"/>
    <property type="match status" value="1"/>
</dbReference>
<keyword evidence="6" id="KW-0539">Nucleus</keyword>
<feature type="region of interest" description="Disordered" evidence="7">
    <location>
        <begin position="322"/>
        <end position="342"/>
    </location>
</feature>
<evidence type="ECO:0000256" key="6">
    <source>
        <dbReference type="ARBA" id="ARBA00023242"/>
    </source>
</evidence>
<dbReference type="AlphaFoldDB" id="A0A1G4JGD0"/>
<feature type="compositionally biased region" description="Low complexity" evidence="7">
    <location>
        <begin position="324"/>
        <end position="336"/>
    </location>
</feature>
<dbReference type="SUPFAM" id="SSF57701">
    <property type="entry name" value="Zn2/Cys6 DNA-binding domain"/>
    <property type="match status" value="1"/>
</dbReference>
<dbReference type="Proteomes" id="UP000189911">
    <property type="component" value="Chromosome D"/>
</dbReference>
<evidence type="ECO:0000256" key="1">
    <source>
        <dbReference type="ARBA" id="ARBA00022723"/>
    </source>
</evidence>
<evidence type="ECO:0000256" key="5">
    <source>
        <dbReference type="ARBA" id="ARBA00023163"/>
    </source>
</evidence>
<feature type="compositionally biased region" description="Basic and acidic residues" evidence="7">
    <location>
        <begin position="31"/>
        <end position="47"/>
    </location>
</feature>
<evidence type="ECO:0000256" key="7">
    <source>
        <dbReference type="SAM" id="MobiDB-lite"/>
    </source>
</evidence>